<evidence type="ECO:0000259" key="1">
    <source>
        <dbReference type="Pfam" id="PF12728"/>
    </source>
</evidence>
<evidence type="ECO:0000313" key="3">
    <source>
        <dbReference type="Proteomes" id="UP001369736"/>
    </source>
</evidence>
<sequence>MSIRSSERAPTFYDVAEVAQMLKMSRMTVYRAISSGELRAVRIRGRWLIPGPVIDALVSGVIEGGAS</sequence>
<dbReference type="InterPro" id="IPR010093">
    <property type="entry name" value="SinI_DNA-bd"/>
</dbReference>
<dbReference type="NCBIfam" id="TIGR01764">
    <property type="entry name" value="excise"/>
    <property type="match status" value="1"/>
</dbReference>
<proteinExistence type="predicted"/>
<dbReference type="Pfam" id="PF12728">
    <property type="entry name" value="HTH_17"/>
    <property type="match status" value="1"/>
</dbReference>
<dbReference type="Proteomes" id="UP001369736">
    <property type="component" value="Unassembled WGS sequence"/>
</dbReference>
<reference evidence="2 3" key="1">
    <citation type="submission" date="2024-03" db="EMBL/GenBank/DDBJ databases">
        <title>Actinomycetospora sp. OC33-EN07, a novel actinomycete isolated from wild orchid (Aerides multiflora).</title>
        <authorList>
            <person name="Suriyachadkun C."/>
        </authorList>
    </citation>
    <scope>NUCLEOTIDE SEQUENCE [LARGE SCALE GENOMIC DNA]</scope>
    <source>
        <strain evidence="2 3">OC33-EN07</strain>
    </source>
</reference>
<protein>
    <submittedName>
        <fullName evidence="2">Helix-turn-helix domain-containing protein</fullName>
    </submittedName>
</protein>
<dbReference type="RefSeq" id="WP_337706682.1">
    <property type="nucleotide sequence ID" value="NZ_JBBEGM010000017.1"/>
</dbReference>
<dbReference type="InterPro" id="IPR041657">
    <property type="entry name" value="HTH_17"/>
</dbReference>
<evidence type="ECO:0000313" key="2">
    <source>
        <dbReference type="EMBL" id="MEJ2865309.1"/>
    </source>
</evidence>
<feature type="domain" description="Helix-turn-helix" evidence="1">
    <location>
        <begin position="12"/>
        <end position="51"/>
    </location>
</feature>
<dbReference type="EMBL" id="JBBEGM010000017">
    <property type="protein sequence ID" value="MEJ2865309.1"/>
    <property type="molecule type" value="Genomic_DNA"/>
</dbReference>
<keyword evidence="3" id="KW-1185">Reference proteome</keyword>
<gene>
    <name evidence="2" type="ORF">WCD58_29400</name>
</gene>
<accession>A0ABU8MDA9</accession>
<comment type="caution">
    <text evidence="2">The sequence shown here is derived from an EMBL/GenBank/DDBJ whole genome shotgun (WGS) entry which is preliminary data.</text>
</comment>
<organism evidence="2 3">
    <name type="scientific">Actinomycetospora flava</name>
    <dbReference type="NCBI Taxonomy" id="3129232"/>
    <lineage>
        <taxon>Bacteria</taxon>
        <taxon>Bacillati</taxon>
        <taxon>Actinomycetota</taxon>
        <taxon>Actinomycetes</taxon>
        <taxon>Pseudonocardiales</taxon>
        <taxon>Pseudonocardiaceae</taxon>
        <taxon>Actinomycetospora</taxon>
    </lineage>
</organism>
<name>A0ABU8MDA9_9PSEU</name>